<feature type="domain" description="HTH cro/C1-type" evidence="1">
    <location>
        <begin position="7"/>
        <end position="61"/>
    </location>
</feature>
<evidence type="ECO:0000313" key="3">
    <source>
        <dbReference type="Proteomes" id="UP000440096"/>
    </source>
</evidence>
<gene>
    <name evidence="2" type="ORF">GKO32_24665</name>
</gene>
<evidence type="ECO:0000313" key="2">
    <source>
        <dbReference type="EMBL" id="MTD57146.1"/>
    </source>
</evidence>
<dbReference type="SUPFAM" id="SSF47413">
    <property type="entry name" value="lambda repressor-like DNA-binding domains"/>
    <property type="match status" value="1"/>
</dbReference>
<organism evidence="2 3">
    <name type="scientific">Amycolatopsis pithecellobii</name>
    <dbReference type="NCBI Taxonomy" id="664692"/>
    <lineage>
        <taxon>Bacteria</taxon>
        <taxon>Bacillati</taxon>
        <taxon>Actinomycetota</taxon>
        <taxon>Actinomycetes</taxon>
        <taxon>Pseudonocardiales</taxon>
        <taxon>Pseudonocardiaceae</taxon>
        <taxon>Amycolatopsis</taxon>
    </lineage>
</organism>
<proteinExistence type="predicted"/>
<dbReference type="PROSITE" id="PS50943">
    <property type="entry name" value="HTH_CROC1"/>
    <property type="match status" value="1"/>
</dbReference>
<dbReference type="InterPro" id="IPR001387">
    <property type="entry name" value="Cro/C1-type_HTH"/>
</dbReference>
<dbReference type="GO" id="GO:0003677">
    <property type="term" value="F:DNA binding"/>
    <property type="evidence" value="ECO:0007669"/>
    <property type="project" value="InterPro"/>
</dbReference>
<dbReference type="EMBL" id="WMBA01000044">
    <property type="protein sequence ID" value="MTD57146.1"/>
    <property type="molecule type" value="Genomic_DNA"/>
</dbReference>
<accession>A0A6N7Z8U8</accession>
<dbReference type="InterPro" id="IPR010982">
    <property type="entry name" value="Lambda_DNA-bd_dom_sf"/>
</dbReference>
<comment type="caution">
    <text evidence="2">The sequence shown here is derived from an EMBL/GenBank/DDBJ whole genome shotgun (WGS) entry which is preliminary data.</text>
</comment>
<protein>
    <submittedName>
        <fullName evidence="2">Helix-turn-helix domain-containing protein</fullName>
    </submittedName>
</protein>
<dbReference type="Proteomes" id="UP000440096">
    <property type="component" value="Unassembled WGS sequence"/>
</dbReference>
<reference evidence="2 3" key="1">
    <citation type="submission" date="2019-11" db="EMBL/GenBank/DDBJ databases">
        <title>Draft genome of Amycolatopsis RM579.</title>
        <authorList>
            <person name="Duangmal K."/>
            <person name="Mingma R."/>
        </authorList>
    </citation>
    <scope>NUCLEOTIDE SEQUENCE [LARGE SCALE GENOMIC DNA]</scope>
    <source>
        <strain evidence="2 3">RM579</strain>
    </source>
</reference>
<dbReference type="SMART" id="SM00530">
    <property type="entry name" value="HTH_XRE"/>
    <property type="match status" value="1"/>
</dbReference>
<dbReference type="Gene3D" id="1.10.260.40">
    <property type="entry name" value="lambda repressor-like DNA-binding domains"/>
    <property type="match status" value="1"/>
</dbReference>
<sequence length="71" mass="7907">MAFGKLLTELRRQRGLGLHQLSERSGLSIRAISYLEGGLREPLMLTVVDLAHGLDVEPGELLNPLMELPRE</sequence>
<evidence type="ECO:0000259" key="1">
    <source>
        <dbReference type="PROSITE" id="PS50943"/>
    </source>
</evidence>
<dbReference type="CDD" id="cd00093">
    <property type="entry name" value="HTH_XRE"/>
    <property type="match status" value="1"/>
</dbReference>
<dbReference type="Pfam" id="PF12844">
    <property type="entry name" value="HTH_19"/>
    <property type="match status" value="1"/>
</dbReference>
<name>A0A6N7Z8U8_9PSEU</name>
<dbReference type="AlphaFoldDB" id="A0A6N7Z8U8"/>
<keyword evidence="3" id="KW-1185">Reference proteome</keyword>